<keyword evidence="4" id="KW-1003">Cell membrane</keyword>
<evidence type="ECO:0000256" key="4">
    <source>
        <dbReference type="ARBA" id="ARBA00022475"/>
    </source>
</evidence>
<keyword evidence="5 10" id="KW-0812">Transmembrane</keyword>
<evidence type="ECO:0000256" key="6">
    <source>
        <dbReference type="ARBA" id="ARBA00022927"/>
    </source>
</evidence>
<name>A0A644W042_9ZZZZ</name>
<dbReference type="PANTHER" id="PTHR30081:SF8">
    <property type="entry name" value="PROTEIN TRANSLOCASE SUBUNIT SECF"/>
    <property type="match status" value="1"/>
</dbReference>
<sequence length="289" mass="31559">MRTFFIDFMKHRKAALMLSLLCIAASLGLIFVKGLNLGIDFTGGNVVQVEFTQPTAIEDIRQVLTSVGQGGSVIQSYSDRGVIIRISANEEEARRQTVESLRSKFPGMQVIRLEKVGPVVGEELRQEAFIALILALAGILAYITVRFQFRFAVVSVAALLHDAVITLGIFSLTGMEISSSFIAAILTIVGYSLNDTIVVLDRVRENWKNLRGTGIVDLLNSSINQTLSRTINTSVTTLLPVVALYLWGGEVLRSFSFALLVGILVGTYSSIYVASGLLAEWWSKVPQKG</sequence>
<keyword evidence="3" id="KW-0813">Transport</keyword>
<proteinExistence type="inferred from homology"/>
<feature type="domain" description="Protein export membrane protein SecD/SecF C-terminal" evidence="11">
    <location>
        <begin position="100"/>
        <end position="281"/>
    </location>
</feature>
<feature type="transmembrane region" description="Helical" evidence="10">
    <location>
        <begin position="128"/>
        <end position="145"/>
    </location>
</feature>
<evidence type="ECO:0000256" key="10">
    <source>
        <dbReference type="SAM" id="Phobius"/>
    </source>
</evidence>
<evidence type="ECO:0000259" key="11">
    <source>
        <dbReference type="Pfam" id="PF02355"/>
    </source>
</evidence>
<accession>A0A644W042</accession>
<dbReference type="SUPFAM" id="SSF82866">
    <property type="entry name" value="Multidrug efflux transporter AcrB transmembrane domain"/>
    <property type="match status" value="1"/>
</dbReference>
<comment type="caution">
    <text evidence="12">The sequence shown here is derived from an EMBL/GenBank/DDBJ whole genome shotgun (WGS) entry which is preliminary data.</text>
</comment>
<dbReference type="NCBIfam" id="TIGR00916">
    <property type="entry name" value="2A0604s01"/>
    <property type="match status" value="1"/>
</dbReference>
<dbReference type="InterPro" id="IPR022813">
    <property type="entry name" value="SecD/SecF_arch_bac"/>
</dbReference>
<dbReference type="NCBIfam" id="TIGR00966">
    <property type="entry name" value="transloc_SecF"/>
    <property type="match status" value="1"/>
</dbReference>
<dbReference type="Gene3D" id="1.20.1640.10">
    <property type="entry name" value="Multidrug efflux transporter AcrB transmembrane domain"/>
    <property type="match status" value="1"/>
</dbReference>
<keyword evidence="7 10" id="KW-1133">Transmembrane helix</keyword>
<evidence type="ECO:0000256" key="7">
    <source>
        <dbReference type="ARBA" id="ARBA00022989"/>
    </source>
</evidence>
<keyword evidence="6" id="KW-0653">Protein transport</keyword>
<keyword evidence="8" id="KW-0811">Translocation</keyword>
<reference evidence="12" key="1">
    <citation type="submission" date="2019-08" db="EMBL/GenBank/DDBJ databases">
        <authorList>
            <person name="Kucharzyk K."/>
            <person name="Murdoch R.W."/>
            <person name="Higgins S."/>
            <person name="Loffler F."/>
        </authorList>
    </citation>
    <scope>NUCLEOTIDE SEQUENCE</scope>
</reference>
<feature type="transmembrane region" description="Helical" evidence="10">
    <location>
        <begin position="152"/>
        <end position="175"/>
    </location>
</feature>
<feature type="transmembrane region" description="Helical" evidence="10">
    <location>
        <begin position="254"/>
        <end position="279"/>
    </location>
</feature>
<dbReference type="InterPro" id="IPR022645">
    <property type="entry name" value="SecD/SecF_bac"/>
</dbReference>
<organism evidence="12">
    <name type="scientific">bioreactor metagenome</name>
    <dbReference type="NCBI Taxonomy" id="1076179"/>
    <lineage>
        <taxon>unclassified sequences</taxon>
        <taxon>metagenomes</taxon>
        <taxon>ecological metagenomes</taxon>
    </lineage>
</organism>
<dbReference type="HAMAP" id="MF_01464_B">
    <property type="entry name" value="SecF_B"/>
    <property type="match status" value="1"/>
</dbReference>
<dbReference type="InterPro" id="IPR048634">
    <property type="entry name" value="SecD_SecF_C"/>
</dbReference>
<evidence type="ECO:0000256" key="5">
    <source>
        <dbReference type="ARBA" id="ARBA00022692"/>
    </source>
</evidence>
<dbReference type="InterPro" id="IPR055344">
    <property type="entry name" value="SecD_SecF_C_bact"/>
</dbReference>
<evidence type="ECO:0000256" key="3">
    <source>
        <dbReference type="ARBA" id="ARBA00022448"/>
    </source>
</evidence>
<dbReference type="GO" id="GO:0006886">
    <property type="term" value="P:intracellular protein transport"/>
    <property type="evidence" value="ECO:0007669"/>
    <property type="project" value="InterPro"/>
</dbReference>
<dbReference type="Pfam" id="PF07549">
    <property type="entry name" value="Sec_GG"/>
    <property type="match status" value="1"/>
</dbReference>
<evidence type="ECO:0000256" key="1">
    <source>
        <dbReference type="ARBA" id="ARBA00004651"/>
    </source>
</evidence>
<dbReference type="PRINTS" id="PR01755">
    <property type="entry name" value="SECFTRNLCASE"/>
</dbReference>
<protein>
    <recommendedName>
        <fullName evidence="2">Protein translocase subunit SecF</fullName>
    </recommendedName>
</protein>
<dbReference type="FunFam" id="1.20.1640.10:FF:000024">
    <property type="entry name" value="Multifunctional fusion protein"/>
    <property type="match status" value="1"/>
</dbReference>
<dbReference type="GO" id="GO:0015450">
    <property type="term" value="F:protein-transporting ATPase activity"/>
    <property type="evidence" value="ECO:0007669"/>
    <property type="project" value="InterPro"/>
</dbReference>
<feature type="transmembrane region" description="Helical" evidence="10">
    <location>
        <begin position="230"/>
        <end position="248"/>
    </location>
</feature>
<feature type="transmembrane region" description="Helical" evidence="10">
    <location>
        <begin position="181"/>
        <end position="200"/>
    </location>
</feature>
<dbReference type="InterPro" id="IPR022646">
    <property type="entry name" value="SecD/SecF_CS"/>
</dbReference>
<dbReference type="PANTHER" id="PTHR30081">
    <property type="entry name" value="PROTEIN-EXPORT MEMBRANE PROTEIN SEC"/>
    <property type="match status" value="1"/>
</dbReference>
<dbReference type="Pfam" id="PF02355">
    <property type="entry name" value="SecD_SecF_C"/>
    <property type="match status" value="1"/>
</dbReference>
<evidence type="ECO:0000256" key="9">
    <source>
        <dbReference type="ARBA" id="ARBA00023136"/>
    </source>
</evidence>
<evidence type="ECO:0000313" key="12">
    <source>
        <dbReference type="EMBL" id="MPL96866.1"/>
    </source>
</evidence>
<dbReference type="InterPro" id="IPR005665">
    <property type="entry name" value="SecF_bac"/>
</dbReference>
<comment type="subcellular location">
    <subcellularLocation>
        <location evidence="1">Cell membrane</location>
        <topology evidence="1">Multi-pass membrane protein</topology>
    </subcellularLocation>
</comment>
<dbReference type="GO" id="GO:0005886">
    <property type="term" value="C:plasma membrane"/>
    <property type="evidence" value="ECO:0007669"/>
    <property type="project" value="UniProtKB-SubCell"/>
</dbReference>
<dbReference type="EMBL" id="VSSQ01000530">
    <property type="protein sequence ID" value="MPL96866.1"/>
    <property type="molecule type" value="Genomic_DNA"/>
</dbReference>
<keyword evidence="9 10" id="KW-0472">Membrane</keyword>
<gene>
    <name evidence="12" type="primary">secF_7</name>
    <name evidence="12" type="ORF">SDC9_43050</name>
</gene>
<dbReference type="AlphaFoldDB" id="A0A644W042"/>
<evidence type="ECO:0000256" key="2">
    <source>
        <dbReference type="ARBA" id="ARBA00015792"/>
    </source>
</evidence>
<evidence type="ECO:0000256" key="8">
    <source>
        <dbReference type="ARBA" id="ARBA00023010"/>
    </source>
</evidence>